<feature type="region of interest" description="Disordered" evidence="1">
    <location>
        <begin position="1"/>
        <end position="39"/>
    </location>
</feature>
<organism evidence="3 5">
    <name type="scientific">Clostridium botulinum</name>
    <dbReference type="NCBI Taxonomy" id="1491"/>
    <lineage>
        <taxon>Bacteria</taxon>
        <taxon>Bacillati</taxon>
        <taxon>Bacillota</taxon>
        <taxon>Clostridia</taxon>
        <taxon>Eubacteriales</taxon>
        <taxon>Clostridiaceae</taxon>
        <taxon>Clostridium</taxon>
    </lineage>
</organism>
<comment type="caution">
    <text evidence="3">The sequence shown here is derived from an EMBL/GenBank/DDBJ whole genome shotgun (WGS) entry which is preliminary data.</text>
</comment>
<accession>A0A0A2HET0</accession>
<feature type="compositionally biased region" description="Basic and acidic residues" evidence="1">
    <location>
        <begin position="16"/>
        <end position="28"/>
    </location>
</feature>
<evidence type="ECO:0000313" key="3">
    <source>
        <dbReference type="EMBL" id="NFG17066.1"/>
    </source>
</evidence>
<evidence type="ECO:0000313" key="2">
    <source>
        <dbReference type="EMBL" id="NEZ91008.1"/>
    </source>
</evidence>
<name>A0A0A2HET0_CLOBO</name>
<gene>
    <name evidence="2" type="ORF">EXM69_03380</name>
    <name evidence="3" type="ORF">FC794_09720</name>
</gene>
<dbReference type="Proteomes" id="UP000478995">
    <property type="component" value="Unassembled WGS sequence"/>
</dbReference>
<evidence type="ECO:0000313" key="4">
    <source>
        <dbReference type="Proteomes" id="UP000473887"/>
    </source>
</evidence>
<sequence length="39" mass="4607">MHREDKKEAKRMKKSQKPEKIQADEVKKHSSKSAIKLTE</sequence>
<protein>
    <submittedName>
        <fullName evidence="3">Uncharacterized protein</fullName>
    </submittedName>
</protein>
<evidence type="ECO:0000313" key="5">
    <source>
        <dbReference type="Proteomes" id="UP000478995"/>
    </source>
</evidence>
<dbReference type="EMBL" id="SGKC01000004">
    <property type="protein sequence ID" value="NEZ91008.1"/>
    <property type="molecule type" value="Genomic_DNA"/>
</dbReference>
<dbReference type="Proteomes" id="UP000473887">
    <property type="component" value="Unassembled WGS sequence"/>
</dbReference>
<dbReference type="EMBL" id="SWOY01000002">
    <property type="protein sequence ID" value="NFG17066.1"/>
    <property type="molecule type" value="Genomic_DNA"/>
</dbReference>
<evidence type="ECO:0000256" key="1">
    <source>
        <dbReference type="SAM" id="MobiDB-lite"/>
    </source>
</evidence>
<reference evidence="3 5" key="2">
    <citation type="submission" date="2019-04" db="EMBL/GenBank/DDBJ databases">
        <title>Genome sequencing of Clostridium botulinum Groups I-IV and Clostridium butyricum.</title>
        <authorList>
            <person name="Brunt J."/>
            <person name="Van Vliet A.H.M."/>
            <person name="Stringer S.C."/>
            <person name="Carter A.T."/>
            <person name="Peck M.W."/>
        </authorList>
    </citation>
    <scope>NUCLEOTIDE SEQUENCE [LARGE SCALE GENOMIC DNA]</scope>
    <source>
        <strain evidence="3 5">IFR 18/037</strain>
    </source>
</reference>
<reference evidence="2 4" key="1">
    <citation type="submission" date="2019-02" db="EMBL/GenBank/DDBJ databases">
        <title>Genome sequencing of Clostridium botulinum clinical isolates.</title>
        <authorList>
            <person name="Brunt J."/>
            <person name="Van Vliet A.H.M."/>
            <person name="Stringer S.C."/>
            <person name="Grant K.A."/>
            <person name="Carter A.C."/>
            <person name="Peck M.W."/>
        </authorList>
    </citation>
    <scope>NUCLEOTIDE SEQUENCE [LARGE SCALE GENOMIC DNA]</scope>
    <source>
        <strain evidence="2 4">H142660711</strain>
    </source>
</reference>
<proteinExistence type="predicted"/>
<dbReference type="AlphaFoldDB" id="A0A0A2HET0"/>